<proteinExistence type="predicted"/>
<accession>A0ABR0A990</accession>
<feature type="region of interest" description="Disordered" evidence="1">
    <location>
        <begin position="44"/>
        <end position="66"/>
    </location>
</feature>
<keyword evidence="3" id="KW-1185">Reference proteome</keyword>
<name>A0ABR0A990_9CRUS</name>
<protein>
    <submittedName>
        <fullName evidence="2">Uncharacterized protein</fullName>
    </submittedName>
</protein>
<feature type="compositionally biased region" description="Basic and acidic residues" evidence="1">
    <location>
        <begin position="57"/>
        <end position="66"/>
    </location>
</feature>
<organism evidence="2 3">
    <name type="scientific">Daphnia magna</name>
    <dbReference type="NCBI Taxonomy" id="35525"/>
    <lineage>
        <taxon>Eukaryota</taxon>
        <taxon>Metazoa</taxon>
        <taxon>Ecdysozoa</taxon>
        <taxon>Arthropoda</taxon>
        <taxon>Crustacea</taxon>
        <taxon>Branchiopoda</taxon>
        <taxon>Diplostraca</taxon>
        <taxon>Cladocera</taxon>
        <taxon>Anomopoda</taxon>
        <taxon>Daphniidae</taxon>
        <taxon>Daphnia</taxon>
    </lineage>
</organism>
<sequence length="66" mass="7475">MEKVSTVINNLLCLIRREHENNLTLQSELGLSVKPDWPPILDCRIHSEPNPNAQAKPESEPRMDVG</sequence>
<dbReference type="EMBL" id="JAOYFB010000036">
    <property type="protein sequence ID" value="KAK4021608.1"/>
    <property type="molecule type" value="Genomic_DNA"/>
</dbReference>
<evidence type="ECO:0000313" key="2">
    <source>
        <dbReference type="EMBL" id="KAK4021608.1"/>
    </source>
</evidence>
<evidence type="ECO:0000313" key="3">
    <source>
        <dbReference type="Proteomes" id="UP001234178"/>
    </source>
</evidence>
<evidence type="ECO:0000256" key="1">
    <source>
        <dbReference type="SAM" id="MobiDB-lite"/>
    </source>
</evidence>
<gene>
    <name evidence="2" type="ORF">OUZ56_003519</name>
</gene>
<reference evidence="2 3" key="1">
    <citation type="journal article" date="2023" name="Nucleic Acids Res.">
        <title>The hologenome of Daphnia magna reveals possible DNA methylation and microbiome-mediated evolution of the host genome.</title>
        <authorList>
            <person name="Chaturvedi A."/>
            <person name="Li X."/>
            <person name="Dhandapani V."/>
            <person name="Marshall H."/>
            <person name="Kissane S."/>
            <person name="Cuenca-Cambronero M."/>
            <person name="Asole G."/>
            <person name="Calvet F."/>
            <person name="Ruiz-Romero M."/>
            <person name="Marangio P."/>
            <person name="Guigo R."/>
            <person name="Rago D."/>
            <person name="Mirbahai L."/>
            <person name="Eastwood N."/>
            <person name="Colbourne J.K."/>
            <person name="Zhou J."/>
            <person name="Mallon E."/>
            <person name="Orsini L."/>
        </authorList>
    </citation>
    <scope>NUCLEOTIDE SEQUENCE [LARGE SCALE GENOMIC DNA]</scope>
    <source>
        <strain evidence="2">LRV0_1</strain>
    </source>
</reference>
<dbReference type="Proteomes" id="UP001234178">
    <property type="component" value="Unassembled WGS sequence"/>
</dbReference>
<comment type="caution">
    <text evidence="2">The sequence shown here is derived from an EMBL/GenBank/DDBJ whole genome shotgun (WGS) entry which is preliminary data.</text>
</comment>